<comment type="caution">
    <text evidence="2">The sequence shown here is derived from an EMBL/GenBank/DDBJ whole genome shotgun (WGS) entry which is preliminary data.</text>
</comment>
<dbReference type="InterPro" id="IPR013149">
    <property type="entry name" value="ADH-like_C"/>
</dbReference>
<dbReference type="CDD" id="cd08276">
    <property type="entry name" value="MDR7"/>
    <property type="match status" value="1"/>
</dbReference>
<dbReference type="SUPFAM" id="SSF50129">
    <property type="entry name" value="GroES-like"/>
    <property type="match status" value="1"/>
</dbReference>
<dbReference type="AlphaFoldDB" id="A0AA38VIM6"/>
<proteinExistence type="predicted"/>
<dbReference type="InterPro" id="IPR020843">
    <property type="entry name" value="ER"/>
</dbReference>
<dbReference type="Pfam" id="PF08240">
    <property type="entry name" value="ADH_N"/>
    <property type="match status" value="1"/>
</dbReference>
<accession>A0AA38VIM6</accession>
<dbReference type="PANTHER" id="PTHR45033">
    <property type="match status" value="1"/>
</dbReference>
<dbReference type="Proteomes" id="UP001174694">
    <property type="component" value="Unassembled WGS sequence"/>
</dbReference>
<gene>
    <name evidence="2" type="ORF">NKR23_g10095</name>
</gene>
<evidence type="ECO:0000313" key="2">
    <source>
        <dbReference type="EMBL" id="KAJ9134455.1"/>
    </source>
</evidence>
<dbReference type="Gene3D" id="3.90.180.10">
    <property type="entry name" value="Medium-chain alcohol dehydrogenases, catalytic domain"/>
    <property type="match status" value="1"/>
</dbReference>
<dbReference type="GO" id="GO:0016491">
    <property type="term" value="F:oxidoreductase activity"/>
    <property type="evidence" value="ECO:0007669"/>
    <property type="project" value="InterPro"/>
</dbReference>
<sequence length="346" mass="37030">MSSQTVFRLTSRDGFQGLQPFKEPIPAAGRHEVLVRVRSVALNYRDVAIATSTYPLPVRDNVIPCSDMAGEVAEIGDLVTGFTVGDRVLVAVSPSYLYGTVPVDATDTFGGMIDGMLREYITLPAHTVIKLPKSSHSFSQWAAIVGTGTTVWNSFYGSTPLKPGDTVLFLGTGGVSLTGLIFAKAAGTTTIITSSSDEKLAYVKSKFGADHTINYRTHPNWAAEVKRITGGRGVDHVLEVSGEGTIEQSIESLATGGIISVIGFLTHVPQEKMPNLTMLTILKACVLRGILAGSKQQLEDAVRFIGSRELPVPLDKTFPFSRDGIVSALEYIAAGEHMGKVCINLD</sequence>
<dbReference type="Pfam" id="PF00107">
    <property type="entry name" value="ADH_zinc_N"/>
    <property type="match status" value="1"/>
</dbReference>
<dbReference type="Gene3D" id="3.40.50.720">
    <property type="entry name" value="NAD(P)-binding Rossmann-like Domain"/>
    <property type="match status" value="1"/>
</dbReference>
<organism evidence="2 3">
    <name type="scientific">Pleurostoma richardsiae</name>
    <dbReference type="NCBI Taxonomy" id="41990"/>
    <lineage>
        <taxon>Eukaryota</taxon>
        <taxon>Fungi</taxon>
        <taxon>Dikarya</taxon>
        <taxon>Ascomycota</taxon>
        <taxon>Pezizomycotina</taxon>
        <taxon>Sordariomycetes</taxon>
        <taxon>Sordariomycetidae</taxon>
        <taxon>Calosphaeriales</taxon>
        <taxon>Pleurostomataceae</taxon>
        <taxon>Pleurostoma</taxon>
    </lineage>
</organism>
<evidence type="ECO:0000259" key="1">
    <source>
        <dbReference type="SMART" id="SM00829"/>
    </source>
</evidence>
<dbReference type="EMBL" id="JANBVO010000043">
    <property type="protein sequence ID" value="KAJ9134455.1"/>
    <property type="molecule type" value="Genomic_DNA"/>
</dbReference>
<dbReference type="SUPFAM" id="SSF51735">
    <property type="entry name" value="NAD(P)-binding Rossmann-fold domains"/>
    <property type="match status" value="1"/>
</dbReference>
<feature type="domain" description="Enoyl reductase (ER)" evidence="1">
    <location>
        <begin position="14"/>
        <end position="343"/>
    </location>
</feature>
<reference evidence="2" key="1">
    <citation type="submission" date="2022-07" db="EMBL/GenBank/DDBJ databases">
        <title>Fungi with potential for degradation of polypropylene.</title>
        <authorList>
            <person name="Gostincar C."/>
        </authorList>
    </citation>
    <scope>NUCLEOTIDE SEQUENCE</scope>
    <source>
        <strain evidence="2">EXF-13308</strain>
    </source>
</reference>
<dbReference type="PANTHER" id="PTHR45033:SF2">
    <property type="entry name" value="ZINC-TYPE ALCOHOL DEHYDROGENASE-LIKE PROTEIN C1773.06C"/>
    <property type="match status" value="1"/>
</dbReference>
<dbReference type="InterPro" id="IPR011032">
    <property type="entry name" value="GroES-like_sf"/>
</dbReference>
<dbReference type="SMART" id="SM00829">
    <property type="entry name" value="PKS_ER"/>
    <property type="match status" value="1"/>
</dbReference>
<keyword evidence="3" id="KW-1185">Reference proteome</keyword>
<dbReference type="InterPro" id="IPR052711">
    <property type="entry name" value="Zinc_ADH-like"/>
</dbReference>
<protein>
    <submittedName>
        <fullName evidence="2">NAD(P)-binding protein</fullName>
    </submittedName>
</protein>
<evidence type="ECO:0000313" key="3">
    <source>
        <dbReference type="Proteomes" id="UP001174694"/>
    </source>
</evidence>
<dbReference type="InterPro" id="IPR013154">
    <property type="entry name" value="ADH-like_N"/>
</dbReference>
<name>A0AA38VIM6_9PEZI</name>
<dbReference type="InterPro" id="IPR036291">
    <property type="entry name" value="NAD(P)-bd_dom_sf"/>
</dbReference>